<dbReference type="EMBL" id="JAPFFF010000002">
    <property type="protein sequence ID" value="KAK8897152.1"/>
    <property type="molecule type" value="Genomic_DNA"/>
</dbReference>
<dbReference type="EMBL" id="JAPFFF010000012">
    <property type="protein sequence ID" value="KAK8876508.1"/>
    <property type="molecule type" value="Genomic_DNA"/>
</dbReference>
<accession>A0ABR2KMB2</accession>
<dbReference type="EMBL" id="JAPFFF010000004">
    <property type="protein sequence ID" value="KAK8892219.1"/>
    <property type="molecule type" value="Genomic_DNA"/>
</dbReference>
<evidence type="ECO:0000313" key="2">
    <source>
        <dbReference type="EMBL" id="KAK8892219.1"/>
    </source>
</evidence>
<evidence type="ECO:0000313" key="1">
    <source>
        <dbReference type="EMBL" id="KAK8876508.1"/>
    </source>
</evidence>
<gene>
    <name evidence="1" type="ORF">M9Y10_006722</name>
    <name evidence="3" type="ORF">M9Y10_015086</name>
    <name evidence="2" type="ORF">M9Y10_029442</name>
</gene>
<evidence type="ECO:0000313" key="4">
    <source>
        <dbReference type="Proteomes" id="UP001470230"/>
    </source>
</evidence>
<organism evidence="2 4">
    <name type="scientific">Tritrichomonas musculus</name>
    <dbReference type="NCBI Taxonomy" id="1915356"/>
    <lineage>
        <taxon>Eukaryota</taxon>
        <taxon>Metamonada</taxon>
        <taxon>Parabasalia</taxon>
        <taxon>Tritrichomonadida</taxon>
        <taxon>Tritrichomonadidae</taxon>
        <taxon>Tritrichomonas</taxon>
    </lineage>
</organism>
<reference evidence="2 4" key="1">
    <citation type="submission" date="2024-04" db="EMBL/GenBank/DDBJ databases">
        <title>Tritrichomonas musculus Genome.</title>
        <authorList>
            <person name="Alves-Ferreira E."/>
            <person name="Grigg M."/>
            <person name="Lorenzi H."/>
            <person name="Galac M."/>
        </authorList>
    </citation>
    <scope>NUCLEOTIDE SEQUENCE [LARGE SCALE GENOMIC DNA]</scope>
    <source>
        <strain evidence="2 4">EAF2021</strain>
    </source>
</reference>
<protein>
    <submittedName>
        <fullName evidence="2">Uncharacterized protein</fullName>
    </submittedName>
</protein>
<sequence>MSEGYDIYKESDEKILMKLIETLLNNKEFELLKKLLKYNDVVGNFNTKEMNKRFCIEGYRFAKNHGRLMFQKNYYFNNCNKKRKANEEMVKIINSMTLSENSNV</sequence>
<comment type="caution">
    <text evidence="2">The sequence shown here is derived from an EMBL/GenBank/DDBJ whole genome shotgun (WGS) entry which is preliminary data.</text>
</comment>
<name>A0ABR2KMB2_9EUKA</name>
<proteinExistence type="predicted"/>
<evidence type="ECO:0000313" key="3">
    <source>
        <dbReference type="EMBL" id="KAK8897152.1"/>
    </source>
</evidence>
<keyword evidence="4" id="KW-1185">Reference proteome</keyword>
<dbReference type="Proteomes" id="UP001470230">
    <property type="component" value="Unassembled WGS sequence"/>
</dbReference>